<feature type="compositionally biased region" description="Basic and acidic residues" evidence="2">
    <location>
        <begin position="9"/>
        <end position="23"/>
    </location>
</feature>
<comment type="similarity">
    <text evidence="1">Belongs to the UPF0337 (CsbD) family.</text>
</comment>
<reference evidence="4 5" key="1">
    <citation type="submission" date="2019-04" db="EMBL/GenBank/DDBJ databases">
        <title>Streptomyces oryziradicis sp. nov., a novel actinomycete isolated from rhizosphere soil of rice (Oryza sativa L.).</title>
        <authorList>
            <person name="Li C."/>
        </authorList>
    </citation>
    <scope>NUCLEOTIDE SEQUENCE [LARGE SCALE GENOMIC DNA]</scope>
    <source>
        <strain evidence="4 5">NEAU-C40</strain>
    </source>
</reference>
<gene>
    <name evidence="4" type="ORF">FCI23_44550</name>
</gene>
<dbReference type="Proteomes" id="UP000305778">
    <property type="component" value="Unassembled WGS sequence"/>
</dbReference>
<dbReference type="InterPro" id="IPR036629">
    <property type="entry name" value="YjbJ_sf"/>
</dbReference>
<proteinExistence type="inferred from homology"/>
<accession>A0A4U0RY21</accession>
<dbReference type="Pfam" id="PF05532">
    <property type="entry name" value="CsbD"/>
    <property type="match status" value="1"/>
</dbReference>
<sequence length="57" mass="6143">MGLGKKITHSAEKSKGRMKKDTGRATGNRSLEAKGKGEQTKGGLKQVGQNIKDAFKR</sequence>
<organism evidence="4 5">
    <name type="scientific">Actinacidiphila oryziradicis</name>
    <dbReference type="NCBI Taxonomy" id="2571141"/>
    <lineage>
        <taxon>Bacteria</taxon>
        <taxon>Bacillati</taxon>
        <taxon>Actinomycetota</taxon>
        <taxon>Actinomycetes</taxon>
        <taxon>Kitasatosporales</taxon>
        <taxon>Streptomycetaceae</taxon>
        <taxon>Actinacidiphila</taxon>
    </lineage>
</organism>
<evidence type="ECO:0000259" key="3">
    <source>
        <dbReference type="Pfam" id="PF05532"/>
    </source>
</evidence>
<comment type="caution">
    <text evidence="4">The sequence shown here is derived from an EMBL/GenBank/DDBJ whole genome shotgun (WGS) entry which is preliminary data.</text>
</comment>
<feature type="domain" description="CsbD-like" evidence="3">
    <location>
        <begin position="6"/>
        <end position="57"/>
    </location>
</feature>
<evidence type="ECO:0000256" key="2">
    <source>
        <dbReference type="SAM" id="MobiDB-lite"/>
    </source>
</evidence>
<dbReference type="OrthoDB" id="4290034at2"/>
<evidence type="ECO:0000256" key="1">
    <source>
        <dbReference type="ARBA" id="ARBA00009129"/>
    </source>
</evidence>
<dbReference type="InterPro" id="IPR008462">
    <property type="entry name" value="CsbD"/>
</dbReference>
<evidence type="ECO:0000313" key="5">
    <source>
        <dbReference type="Proteomes" id="UP000305778"/>
    </source>
</evidence>
<name>A0A4U0RY21_9ACTN</name>
<protein>
    <submittedName>
        <fullName evidence="4">CsbD family protein</fullName>
    </submittedName>
</protein>
<dbReference type="RefSeq" id="WP_136729751.1">
    <property type="nucleotide sequence ID" value="NZ_SUMC01000097.1"/>
</dbReference>
<dbReference type="EMBL" id="SUMC01000097">
    <property type="protein sequence ID" value="TJZ99730.1"/>
    <property type="molecule type" value="Genomic_DNA"/>
</dbReference>
<feature type="region of interest" description="Disordered" evidence="2">
    <location>
        <begin position="1"/>
        <end position="57"/>
    </location>
</feature>
<evidence type="ECO:0000313" key="4">
    <source>
        <dbReference type="EMBL" id="TJZ99730.1"/>
    </source>
</evidence>
<dbReference type="SUPFAM" id="SSF69047">
    <property type="entry name" value="Hypothetical protein YjbJ"/>
    <property type="match status" value="1"/>
</dbReference>
<dbReference type="AlphaFoldDB" id="A0A4U0RY21"/>
<keyword evidence="5" id="KW-1185">Reference proteome</keyword>